<dbReference type="AlphaFoldDB" id="A0A1C7NSA3"/>
<feature type="compositionally biased region" description="Acidic residues" evidence="1">
    <location>
        <begin position="498"/>
        <end position="562"/>
    </location>
</feature>
<feature type="domain" description="Pyrroloquinoline quinone-dependent pyranose dehydrogenase beta-propeller" evidence="2">
    <location>
        <begin position="80"/>
        <end position="476"/>
    </location>
</feature>
<dbReference type="STRING" id="101091.A0A1C7NSA3"/>
<proteinExistence type="predicted"/>
<accession>A0A1C7NSA3</accession>
<evidence type="ECO:0000259" key="2">
    <source>
        <dbReference type="Pfam" id="PF22807"/>
    </source>
</evidence>
<evidence type="ECO:0000313" key="4">
    <source>
        <dbReference type="Proteomes" id="UP000093000"/>
    </source>
</evidence>
<evidence type="ECO:0000313" key="3">
    <source>
        <dbReference type="EMBL" id="OBZ91890.1"/>
    </source>
</evidence>
<name>A0A1C7NSA3_9FUNG</name>
<keyword evidence="4" id="KW-1185">Reference proteome</keyword>
<comment type="caution">
    <text evidence="3">The sequence shown here is derived from an EMBL/GenBank/DDBJ whole genome shotgun (WGS) entry which is preliminary data.</text>
</comment>
<gene>
    <name evidence="3" type="ORF">A0J61_00019</name>
</gene>
<dbReference type="SUPFAM" id="SSF101898">
    <property type="entry name" value="NHL repeat"/>
    <property type="match status" value="1"/>
</dbReference>
<feature type="region of interest" description="Disordered" evidence="1">
    <location>
        <begin position="492"/>
        <end position="562"/>
    </location>
</feature>
<dbReference type="EMBL" id="LUGH01000001">
    <property type="protein sequence ID" value="OBZ91890.1"/>
    <property type="molecule type" value="Genomic_DNA"/>
</dbReference>
<feature type="region of interest" description="Disordered" evidence="1">
    <location>
        <begin position="1"/>
        <end position="28"/>
    </location>
</feature>
<dbReference type="Gene3D" id="2.120.10.30">
    <property type="entry name" value="TolB, C-terminal domain"/>
    <property type="match status" value="1"/>
</dbReference>
<dbReference type="Pfam" id="PF22807">
    <property type="entry name" value="TrAA12"/>
    <property type="match status" value="1"/>
</dbReference>
<reference evidence="3 4" key="1">
    <citation type="submission" date="2016-03" db="EMBL/GenBank/DDBJ databases">
        <title>Choanephora cucurbitarum.</title>
        <authorList>
            <person name="Min B."/>
            <person name="Park H."/>
            <person name="Park J.-H."/>
            <person name="Shin H.-D."/>
            <person name="Choi I.-G."/>
        </authorList>
    </citation>
    <scope>NUCLEOTIDE SEQUENCE [LARGE SCALE GENOMIC DNA]</scope>
    <source>
        <strain evidence="3 4">KUS-F28377</strain>
    </source>
</reference>
<dbReference type="Proteomes" id="UP000093000">
    <property type="component" value="Unassembled WGS sequence"/>
</dbReference>
<protein>
    <recommendedName>
        <fullName evidence="2">Pyrroloquinoline quinone-dependent pyranose dehydrogenase beta-propeller domain-containing protein</fullName>
    </recommendedName>
</protein>
<organism evidence="3 4">
    <name type="scientific">Choanephora cucurbitarum</name>
    <dbReference type="NCBI Taxonomy" id="101091"/>
    <lineage>
        <taxon>Eukaryota</taxon>
        <taxon>Fungi</taxon>
        <taxon>Fungi incertae sedis</taxon>
        <taxon>Mucoromycota</taxon>
        <taxon>Mucoromycotina</taxon>
        <taxon>Mucoromycetes</taxon>
        <taxon>Mucorales</taxon>
        <taxon>Mucorineae</taxon>
        <taxon>Choanephoraceae</taxon>
        <taxon>Choanephoroideae</taxon>
        <taxon>Choanephora</taxon>
    </lineage>
</organism>
<dbReference type="InterPro" id="IPR011042">
    <property type="entry name" value="6-blade_b-propeller_TolB-like"/>
</dbReference>
<dbReference type="InterPro" id="IPR054539">
    <property type="entry name" value="Beta-prop_PDH"/>
</dbReference>
<evidence type="ECO:0000256" key="1">
    <source>
        <dbReference type="SAM" id="MobiDB-lite"/>
    </source>
</evidence>
<dbReference type="InParanoid" id="A0A1C7NSA3"/>
<feature type="compositionally biased region" description="Polar residues" evidence="1">
    <location>
        <begin position="1"/>
        <end position="13"/>
    </location>
</feature>
<sequence>MTPTRSLGKYSQSTDEDDQEQDNTKASREARVRAAGALLVGSAGIMVPDASAEKPMIIDNEKDQPLCKPQQLLKSKKSLQVMKGYEHFVLTNEILKPRKIVIDKANHILVISHNNGVYSVRMDECGNADIKQILGNDMTDLPVGDGLAVFGGYLYVSTTNSVYQFPYSDGQHSALLEGRKVVKNIHTIEDAESPDIAIDPFGYAYLPRSVNQLSNPMNENDAIIKKFNFRSIPKEGFDYDIDGELFAKGTNTYGVMGFDTQARLWGLNSIPTSDIMIDGVKTPYNIYANTIAEELNMYASPGTHYGFPYCMTEFNLGSSKEGSVNLGKQWGHPGFMREDLSLDEYCQVEQHNTPPSWPIESNLVASSVQFFMGTFCSVGDDTTLGTSVGLPCNWTDTPLVANHGNPSQPEGHNVVRLPYDDLGHKARWDKKPEVILAQKESCQENECFSPYGLAIDKYGRLFVSSDATNEIVIVNRIYSKQAIYTITAKLEGEASKEDEGEEKEEAEGAEDEGAEDEKVEIIEGEVEEGDAQEGDAQEGDAQEGDAQEGDAQEVEEIEKDGV</sequence>
<dbReference type="OrthoDB" id="507128at2759"/>